<dbReference type="InterPro" id="IPR020046">
    <property type="entry name" value="5-3_exonucl_a-hlix_arch_N"/>
</dbReference>
<comment type="caution">
    <text evidence="3">The sequence shown here is derived from an EMBL/GenBank/DDBJ whole genome shotgun (WGS) entry which is preliminary data.</text>
</comment>
<evidence type="ECO:0000259" key="2">
    <source>
        <dbReference type="Pfam" id="PF02739"/>
    </source>
</evidence>
<accession>A0ABQ6JJH9</accession>
<reference evidence="4" key="1">
    <citation type="journal article" date="2019" name="Int. J. Syst. Evol. Microbiol.">
        <title>The Global Catalogue of Microorganisms (GCM) 10K type strain sequencing project: providing services to taxonomists for standard genome sequencing and annotation.</title>
        <authorList>
            <consortium name="The Broad Institute Genomics Platform"/>
            <consortium name="The Broad Institute Genome Sequencing Center for Infectious Disease"/>
            <person name="Wu L."/>
            <person name="Ma J."/>
        </authorList>
    </citation>
    <scope>NUCLEOTIDE SEQUENCE [LARGE SCALE GENOMIC DNA]</scope>
    <source>
        <strain evidence="4">NBRC 108730</strain>
    </source>
</reference>
<proteinExistence type="predicted"/>
<feature type="domain" description="5'-3' exonuclease alpha-helical arch N-terminal" evidence="2">
    <location>
        <begin position="13"/>
        <end position="96"/>
    </location>
</feature>
<dbReference type="InterPro" id="IPR029060">
    <property type="entry name" value="PIN-like_dom_sf"/>
</dbReference>
<organism evidence="3 4">
    <name type="scientific">Angustibacter aerolatus</name>
    <dbReference type="NCBI Taxonomy" id="1162965"/>
    <lineage>
        <taxon>Bacteria</taxon>
        <taxon>Bacillati</taxon>
        <taxon>Actinomycetota</taxon>
        <taxon>Actinomycetes</taxon>
        <taxon>Kineosporiales</taxon>
        <taxon>Kineosporiaceae</taxon>
    </lineage>
</organism>
<dbReference type="Pfam" id="PF02739">
    <property type="entry name" value="5_3_exonuc_N"/>
    <property type="match status" value="1"/>
</dbReference>
<dbReference type="Proteomes" id="UP001157017">
    <property type="component" value="Unassembled WGS sequence"/>
</dbReference>
<evidence type="ECO:0000256" key="1">
    <source>
        <dbReference type="SAM" id="MobiDB-lite"/>
    </source>
</evidence>
<keyword evidence="4" id="KW-1185">Reference proteome</keyword>
<evidence type="ECO:0000313" key="3">
    <source>
        <dbReference type="EMBL" id="GMA86980.1"/>
    </source>
</evidence>
<sequence length="103" mass="11472">MSEPADVEPQRMLLAVDGNSLLHRAYHGGFGTDWRDVEGRANWALRGVLRIIGAAADRLAPDALVVGFDHPEHSHRRVEYPAYKAGRPDKPAELVAHSRTPRR</sequence>
<protein>
    <recommendedName>
        <fullName evidence="2">5'-3' exonuclease alpha-helical arch N-terminal domain-containing protein</fullName>
    </recommendedName>
</protein>
<dbReference type="EMBL" id="BSUZ01000001">
    <property type="protein sequence ID" value="GMA86980.1"/>
    <property type="molecule type" value="Genomic_DNA"/>
</dbReference>
<feature type="region of interest" description="Disordered" evidence="1">
    <location>
        <begin position="83"/>
        <end position="103"/>
    </location>
</feature>
<gene>
    <name evidence="3" type="ORF">GCM10025868_22300</name>
</gene>
<name>A0ABQ6JJH9_9ACTN</name>
<dbReference type="Gene3D" id="3.40.50.1010">
    <property type="entry name" value="5'-nuclease"/>
    <property type="match status" value="1"/>
</dbReference>
<dbReference type="SUPFAM" id="SSF88723">
    <property type="entry name" value="PIN domain-like"/>
    <property type="match status" value="1"/>
</dbReference>
<evidence type="ECO:0000313" key="4">
    <source>
        <dbReference type="Proteomes" id="UP001157017"/>
    </source>
</evidence>